<feature type="domain" description="RING-type" evidence="6">
    <location>
        <begin position="4"/>
        <end position="45"/>
    </location>
</feature>
<dbReference type="SUPFAM" id="SSF57850">
    <property type="entry name" value="RING/U-box"/>
    <property type="match status" value="1"/>
</dbReference>
<dbReference type="PANTHER" id="PTHR24103">
    <property type="entry name" value="E3 UBIQUITIN-PROTEIN LIGASE TRIM"/>
    <property type="match status" value="1"/>
</dbReference>
<dbReference type="SMART" id="SM00184">
    <property type="entry name" value="RING"/>
    <property type="match status" value="1"/>
</dbReference>
<evidence type="ECO:0000256" key="3">
    <source>
        <dbReference type="ARBA" id="ARBA00022771"/>
    </source>
</evidence>
<dbReference type="Pfam" id="PF00097">
    <property type="entry name" value="zf-C3HC4"/>
    <property type="match status" value="1"/>
</dbReference>
<proteinExistence type="inferred from homology"/>
<accession>A0A2T7NB93</accession>
<keyword evidence="4" id="KW-0862">Zinc</keyword>
<dbReference type="GO" id="GO:0008270">
    <property type="term" value="F:zinc ion binding"/>
    <property type="evidence" value="ECO:0007669"/>
    <property type="project" value="UniProtKB-KW"/>
</dbReference>
<comment type="similarity">
    <text evidence="1">Belongs to the TRIM/RBCC family.</text>
</comment>
<dbReference type="OrthoDB" id="111250at2759"/>
<dbReference type="InterPro" id="IPR013083">
    <property type="entry name" value="Znf_RING/FYVE/PHD"/>
</dbReference>
<sequence>MVDCPVCCEIFQEPKVIPCGHIICRLCLVMWLEARDMEAGCPLCRYPIFELRIPGYPSRLIAETVANALPTDLDIMATARGRRDVTPETCLWCEGLLCTLGNTPSPLCPGKQDPQDAARREEACRESLKAVSAKIKEMVDHTIRMQDFLKGTEEEFRGVVAHSDTVGHMKVQAVQLVLKVQNQLVELRTVLLTHKHLLRRLQESRDSVVTLVMTEPMKDRMNFLMKKLRNLEQGYMEESRKLCRSTRT</sequence>
<evidence type="ECO:0000256" key="5">
    <source>
        <dbReference type="PROSITE-ProRule" id="PRU00175"/>
    </source>
</evidence>
<dbReference type="AlphaFoldDB" id="A0A2T7NB93"/>
<evidence type="ECO:0000256" key="4">
    <source>
        <dbReference type="ARBA" id="ARBA00022833"/>
    </source>
</evidence>
<keyword evidence="3 5" id="KW-0863">Zinc-finger</keyword>
<gene>
    <name evidence="7" type="ORF">C0Q70_20978</name>
</gene>
<dbReference type="InterPro" id="IPR018957">
    <property type="entry name" value="Znf_C3HC4_RING-type"/>
</dbReference>
<dbReference type="Gene3D" id="3.30.40.10">
    <property type="entry name" value="Zinc/RING finger domain, C3HC4 (zinc finger)"/>
    <property type="match status" value="1"/>
</dbReference>
<evidence type="ECO:0000313" key="7">
    <source>
        <dbReference type="EMBL" id="PVD18429.1"/>
    </source>
</evidence>
<organism evidence="7 8">
    <name type="scientific">Pomacea canaliculata</name>
    <name type="common">Golden apple snail</name>
    <dbReference type="NCBI Taxonomy" id="400727"/>
    <lineage>
        <taxon>Eukaryota</taxon>
        <taxon>Metazoa</taxon>
        <taxon>Spiralia</taxon>
        <taxon>Lophotrochozoa</taxon>
        <taxon>Mollusca</taxon>
        <taxon>Gastropoda</taxon>
        <taxon>Caenogastropoda</taxon>
        <taxon>Architaenioglossa</taxon>
        <taxon>Ampullarioidea</taxon>
        <taxon>Ampullariidae</taxon>
        <taxon>Pomacea</taxon>
    </lineage>
</organism>
<name>A0A2T7NB93_POMCA</name>
<dbReference type="PROSITE" id="PS50089">
    <property type="entry name" value="ZF_RING_2"/>
    <property type="match status" value="1"/>
</dbReference>
<dbReference type="InterPro" id="IPR050143">
    <property type="entry name" value="TRIM/RBCC"/>
</dbReference>
<keyword evidence="8" id="KW-1185">Reference proteome</keyword>
<evidence type="ECO:0000313" key="8">
    <source>
        <dbReference type="Proteomes" id="UP000245119"/>
    </source>
</evidence>
<reference evidence="7 8" key="1">
    <citation type="submission" date="2018-04" db="EMBL/GenBank/DDBJ databases">
        <title>The genome of golden apple snail Pomacea canaliculata provides insight into stress tolerance and invasive adaptation.</title>
        <authorList>
            <person name="Liu C."/>
            <person name="Liu B."/>
            <person name="Ren Y."/>
            <person name="Zhang Y."/>
            <person name="Wang H."/>
            <person name="Li S."/>
            <person name="Jiang F."/>
            <person name="Yin L."/>
            <person name="Zhang G."/>
            <person name="Qian W."/>
            <person name="Fan W."/>
        </authorList>
    </citation>
    <scope>NUCLEOTIDE SEQUENCE [LARGE SCALE GENOMIC DNA]</scope>
    <source>
        <strain evidence="7">SZHN2017</strain>
        <tissue evidence="7">Muscle</tissue>
    </source>
</reference>
<dbReference type="EMBL" id="PZQS01000014">
    <property type="protein sequence ID" value="PVD18429.1"/>
    <property type="molecule type" value="Genomic_DNA"/>
</dbReference>
<evidence type="ECO:0000256" key="2">
    <source>
        <dbReference type="ARBA" id="ARBA00022723"/>
    </source>
</evidence>
<dbReference type="InterPro" id="IPR001841">
    <property type="entry name" value="Znf_RING"/>
</dbReference>
<comment type="caution">
    <text evidence="7">The sequence shown here is derived from an EMBL/GenBank/DDBJ whole genome shotgun (WGS) entry which is preliminary data.</text>
</comment>
<evidence type="ECO:0000256" key="1">
    <source>
        <dbReference type="ARBA" id="ARBA00008518"/>
    </source>
</evidence>
<evidence type="ECO:0000259" key="6">
    <source>
        <dbReference type="PROSITE" id="PS50089"/>
    </source>
</evidence>
<dbReference type="PROSITE" id="PS00518">
    <property type="entry name" value="ZF_RING_1"/>
    <property type="match status" value="1"/>
</dbReference>
<dbReference type="Proteomes" id="UP000245119">
    <property type="component" value="Linkage Group LG14"/>
</dbReference>
<keyword evidence="2" id="KW-0479">Metal-binding</keyword>
<dbReference type="InterPro" id="IPR017907">
    <property type="entry name" value="Znf_RING_CS"/>
</dbReference>
<protein>
    <recommendedName>
        <fullName evidence="6">RING-type domain-containing protein</fullName>
    </recommendedName>
</protein>